<comment type="caution">
    <text evidence="2">The sequence shown here is derived from an EMBL/GenBank/DDBJ whole genome shotgun (WGS) entry which is preliminary data.</text>
</comment>
<protein>
    <recommendedName>
        <fullName evidence="4">DUF4352 domain-containing protein</fullName>
    </recommendedName>
</protein>
<evidence type="ECO:0000256" key="1">
    <source>
        <dbReference type="SAM" id="SignalP"/>
    </source>
</evidence>
<organism evidence="2 3">
    <name type="scientific">Actinoplanes sandaracinus</name>
    <dbReference type="NCBI Taxonomy" id="3045177"/>
    <lineage>
        <taxon>Bacteria</taxon>
        <taxon>Bacillati</taxon>
        <taxon>Actinomycetota</taxon>
        <taxon>Actinomycetes</taxon>
        <taxon>Micromonosporales</taxon>
        <taxon>Micromonosporaceae</taxon>
        <taxon>Actinoplanes</taxon>
    </lineage>
</organism>
<name>A0ABT6WYU2_9ACTN</name>
<proteinExistence type="predicted"/>
<keyword evidence="3" id="KW-1185">Reference proteome</keyword>
<dbReference type="PROSITE" id="PS51318">
    <property type="entry name" value="TAT"/>
    <property type="match status" value="1"/>
</dbReference>
<feature type="chain" id="PRO_5047334659" description="DUF4352 domain-containing protein" evidence="1">
    <location>
        <begin position="27"/>
        <end position="271"/>
    </location>
</feature>
<gene>
    <name evidence="2" type="ORF">QLQ12_40690</name>
</gene>
<feature type="signal peptide" evidence="1">
    <location>
        <begin position="1"/>
        <end position="26"/>
    </location>
</feature>
<dbReference type="Proteomes" id="UP001241758">
    <property type="component" value="Unassembled WGS sequence"/>
</dbReference>
<sequence>MNHTPRPRRRRLLSAALGAACLAIFAGCTGPPDDNDPPEPSSSPDASALRDHIVDGVAVEDRGFATFPVPGGDGTRRIVGAAAVFRNETDQPMRIHVRYRLVDGTGRGWRSEKLNDWQAIVSAGWAYLPAGQTVELGDVDQFDTEEAGRVARIVLDVIGEGKPAPRSVLLPARIESVQHRPTPKDEWDHVSFGVDNPAFGFEGPNYGMVFRSADGRLIGGWFVDRAHWGDIESALPDNETDEYPPGASRHTLPAWLPPDIAPNGVTMYVWP</sequence>
<dbReference type="EMBL" id="JASCTH010000038">
    <property type="protein sequence ID" value="MDI6104923.1"/>
    <property type="molecule type" value="Genomic_DNA"/>
</dbReference>
<keyword evidence="1" id="KW-0732">Signal</keyword>
<reference evidence="2 3" key="1">
    <citation type="submission" date="2023-05" db="EMBL/GenBank/DDBJ databases">
        <title>Actinoplanes sp. NEAU-A12 genome sequencing.</title>
        <authorList>
            <person name="Wang Z.-S."/>
        </authorList>
    </citation>
    <scope>NUCLEOTIDE SEQUENCE [LARGE SCALE GENOMIC DNA]</scope>
    <source>
        <strain evidence="2 3">NEAU-A12</strain>
    </source>
</reference>
<accession>A0ABT6WYU2</accession>
<dbReference type="RefSeq" id="WP_282766354.1">
    <property type="nucleotide sequence ID" value="NZ_JASCTH010000038.1"/>
</dbReference>
<evidence type="ECO:0000313" key="3">
    <source>
        <dbReference type="Proteomes" id="UP001241758"/>
    </source>
</evidence>
<evidence type="ECO:0008006" key="4">
    <source>
        <dbReference type="Google" id="ProtNLM"/>
    </source>
</evidence>
<dbReference type="InterPro" id="IPR006311">
    <property type="entry name" value="TAT_signal"/>
</dbReference>
<evidence type="ECO:0000313" key="2">
    <source>
        <dbReference type="EMBL" id="MDI6104923.1"/>
    </source>
</evidence>
<dbReference type="PROSITE" id="PS51257">
    <property type="entry name" value="PROKAR_LIPOPROTEIN"/>
    <property type="match status" value="1"/>
</dbReference>